<dbReference type="RefSeq" id="WP_170217422.1">
    <property type="nucleotide sequence ID" value="NZ_CP144375.1"/>
</dbReference>
<dbReference type="Proteomes" id="UP000256269">
    <property type="component" value="Unassembled WGS sequence"/>
</dbReference>
<reference evidence="4 5" key="1">
    <citation type="submission" date="2018-08" db="EMBL/GenBank/DDBJ databases">
        <title>Genomic Encyclopedia of Archaeal and Bacterial Type Strains, Phase II (KMG-II): from individual species to whole genera.</title>
        <authorList>
            <person name="Goeker M."/>
        </authorList>
    </citation>
    <scope>NUCLEOTIDE SEQUENCE [LARGE SCALE GENOMIC DNA]</scope>
    <source>
        <strain evidence="4 5">DSM 45791</strain>
    </source>
</reference>
<dbReference type="InterPro" id="IPR001647">
    <property type="entry name" value="HTH_TetR"/>
</dbReference>
<accession>A0A3E0HYT1</accession>
<feature type="domain" description="HTH tetR-type" evidence="3">
    <location>
        <begin position="19"/>
        <end position="79"/>
    </location>
</feature>
<evidence type="ECO:0000256" key="1">
    <source>
        <dbReference type="ARBA" id="ARBA00023125"/>
    </source>
</evidence>
<dbReference type="GO" id="GO:0000976">
    <property type="term" value="F:transcription cis-regulatory region binding"/>
    <property type="evidence" value="ECO:0007669"/>
    <property type="project" value="TreeGrafter"/>
</dbReference>
<dbReference type="PROSITE" id="PS01081">
    <property type="entry name" value="HTH_TETR_1"/>
    <property type="match status" value="1"/>
</dbReference>
<sequence length="212" mass="23645">MTDDVKRPYRSRRRAESAEQTRELIRTAARTLFVTRGVIATTMRQVAAEAGVAERTVYTAFPTKAALFNEVVDIATAGDDRPVAVADRPAFTDLFTETDPRRVAELCVGFGTELLERAGDLIMAAIESAGGDADMREFCDRAAENNRANMLTLAQAWERNGLLRQDAETAGALLHTLCSPHVHYLLRRQQGWSVDRYRDWLIDTLLTMVLKG</sequence>
<dbReference type="AlphaFoldDB" id="A0A3E0HYT1"/>
<organism evidence="4 5">
    <name type="scientific">Kutzneria buriramensis</name>
    <dbReference type="NCBI Taxonomy" id="1045776"/>
    <lineage>
        <taxon>Bacteria</taxon>
        <taxon>Bacillati</taxon>
        <taxon>Actinomycetota</taxon>
        <taxon>Actinomycetes</taxon>
        <taxon>Pseudonocardiales</taxon>
        <taxon>Pseudonocardiaceae</taxon>
        <taxon>Kutzneria</taxon>
    </lineage>
</organism>
<dbReference type="PANTHER" id="PTHR30055:SF226">
    <property type="entry name" value="HTH-TYPE TRANSCRIPTIONAL REGULATOR PKSA"/>
    <property type="match status" value="1"/>
</dbReference>
<dbReference type="EMBL" id="QUNO01000003">
    <property type="protein sequence ID" value="REH51638.1"/>
    <property type="molecule type" value="Genomic_DNA"/>
</dbReference>
<proteinExistence type="predicted"/>
<dbReference type="PANTHER" id="PTHR30055">
    <property type="entry name" value="HTH-TYPE TRANSCRIPTIONAL REGULATOR RUTR"/>
    <property type="match status" value="1"/>
</dbReference>
<dbReference type="SUPFAM" id="SSF46689">
    <property type="entry name" value="Homeodomain-like"/>
    <property type="match status" value="1"/>
</dbReference>
<dbReference type="GO" id="GO:0003700">
    <property type="term" value="F:DNA-binding transcription factor activity"/>
    <property type="evidence" value="ECO:0007669"/>
    <property type="project" value="TreeGrafter"/>
</dbReference>
<evidence type="ECO:0000259" key="3">
    <source>
        <dbReference type="PROSITE" id="PS50977"/>
    </source>
</evidence>
<dbReference type="Gene3D" id="1.10.357.10">
    <property type="entry name" value="Tetracycline Repressor, domain 2"/>
    <property type="match status" value="1"/>
</dbReference>
<evidence type="ECO:0000313" key="4">
    <source>
        <dbReference type="EMBL" id="REH51638.1"/>
    </source>
</evidence>
<dbReference type="InterPro" id="IPR050109">
    <property type="entry name" value="HTH-type_TetR-like_transc_reg"/>
</dbReference>
<keyword evidence="5" id="KW-1185">Reference proteome</keyword>
<comment type="caution">
    <text evidence="4">The sequence shown here is derived from an EMBL/GenBank/DDBJ whole genome shotgun (WGS) entry which is preliminary data.</text>
</comment>
<feature type="DNA-binding region" description="H-T-H motif" evidence="2">
    <location>
        <begin position="42"/>
        <end position="61"/>
    </location>
</feature>
<keyword evidence="1 2" id="KW-0238">DNA-binding</keyword>
<evidence type="ECO:0000313" key="5">
    <source>
        <dbReference type="Proteomes" id="UP000256269"/>
    </source>
</evidence>
<name>A0A3E0HYT1_9PSEU</name>
<gene>
    <name evidence="4" type="ORF">BCF44_10387</name>
</gene>
<protein>
    <submittedName>
        <fullName evidence="4">AcrR family transcriptional regulator</fullName>
    </submittedName>
</protein>
<dbReference type="InterPro" id="IPR023772">
    <property type="entry name" value="DNA-bd_HTH_TetR-type_CS"/>
</dbReference>
<dbReference type="Pfam" id="PF00440">
    <property type="entry name" value="TetR_N"/>
    <property type="match status" value="1"/>
</dbReference>
<dbReference type="PROSITE" id="PS50977">
    <property type="entry name" value="HTH_TETR_2"/>
    <property type="match status" value="1"/>
</dbReference>
<evidence type="ECO:0000256" key="2">
    <source>
        <dbReference type="PROSITE-ProRule" id="PRU00335"/>
    </source>
</evidence>
<dbReference type="InterPro" id="IPR009057">
    <property type="entry name" value="Homeodomain-like_sf"/>
</dbReference>
<dbReference type="PRINTS" id="PR00455">
    <property type="entry name" value="HTHTETR"/>
</dbReference>